<comment type="caution">
    <text evidence="2">The sequence shown here is derived from an EMBL/GenBank/DDBJ whole genome shotgun (WGS) entry which is preliminary data.</text>
</comment>
<evidence type="ECO:0000313" key="2">
    <source>
        <dbReference type="EMBL" id="MPC47156.1"/>
    </source>
</evidence>
<name>A0A5B7FNX7_PORTR</name>
<evidence type="ECO:0000313" key="3">
    <source>
        <dbReference type="Proteomes" id="UP000324222"/>
    </source>
</evidence>
<feature type="region of interest" description="Disordered" evidence="1">
    <location>
        <begin position="1"/>
        <end position="66"/>
    </location>
</feature>
<gene>
    <name evidence="2" type="ORF">E2C01_040892</name>
</gene>
<dbReference type="EMBL" id="VSRR010007581">
    <property type="protein sequence ID" value="MPC47156.1"/>
    <property type="molecule type" value="Genomic_DNA"/>
</dbReference>
<dbReference type="Proteomes" id="UP000324222">
    <property type="component" value="Unassembled WGS sequence"/>
</dbReference>
<sequence>MHISGRNNTTLEDLPEGPASHRSHRLWLHGTGENTVHRQTQHDNTSPASQDLQRIPCQLAGNTRKL</sequence>
<protein>
    <submittedName>
        <fullName evidence="2">Uncharacterized protein</fullName>
    </submittedName>
</protein>
<reference evidence="2 3" key="1">
    <citation type="submission" date="2019-05" db="EMBL/GenBank/DDBJ databases">
        <title>Another draft genome of Portunus trituberculatus and its Hox gene families provides insights of decapod evolution.</title>
        <authorList>
            <person name="Jeong J.-H."/>
            <person name="Song I."/>
            <person name="Kim S."/>
            <person name="Choi T."/>
            <person name="Kim D."/>
            <person name="Ryu S."/>
            <person name="Kim W."/>
        </authorList>
    </citation>
    <scope>NUCLEOTIDE SEQUENCE [LARGE SCALE GENOMIC DNA]</scope>
    <source>
        <tissue evidence="2">Muscle</tissue>
    </source>
</reference>
<proteinExistence type="predicted"/>
<accession>A0A5B7FNX7</accession>
<organism evidence="2 3">
    <name type="scientific">Portunus trituberculatus</name>
    <name type="common">Swimming crab</name>
    <name type="synonym">Neptunus trituberculatus</name>
    <dbReference type="NCBI Taxonomy" id="210409"/>
    <lineage>
        <taxon>Eukaryota</taxon>
        <taxon>Metazoa</taxon>
        <taxon>Ecdysozoa</taxon>
        <taxon>Arthropoda</taxon>
        <taxon>Crustacea</taxon>
        <taxon>Multicrustacea</taxon>
        <taxon>Malacostraca</taxon>
        <taxon>Eumalacostraca</taxon>
        <taxon>Eucarida</taxon>
        <taxon>Decapoda</taxon>
        <taxon>Pleocyemata</taxon>
        <taxon>Brachyura</taxon>
        <taxon>Eubrachyura</taxon>
        <taxon>Portunoidea</taxon>
        <taxon>Portunidae</taxon>
        <taxon>Portuninae</taxon>
        <taxon>Portunus</taxon>
    </lineage>
</organism>
<feature type="compositionally biased region" description="Polar residues" evidence="1">
    <location>
        <begin position="1"/>
        <end position="11"/>
    </location>
</feature>
<evidence type="ECO:0000256" key="1">
    <source>
        <dbReference type="SAM" id="MobiDB-lite"/>
    </source>
</evidence>
<keyword evidence="3" id="KW-1185">Reference proteome</keyword>
<feature type="compositionally biased region" description="Polar residues" evidence="1">
    <location>
        <begin position="32"/>
        <end position="52"/>
    </location>
</feature>
<dbReference type="AlphaFoldDB" id="A0A5B7FNX7"/>